<dbReference type="OrthoDB" id="9810952at2"/>
<gene>
    <name evidence="9" type="ORF">EQF91_05250</name>
</gene>
<dbReference type="GO" id="GO:0030001">
    <property type="term" value="P:metal ion transport"/>
    <property type="evidence" value="ECO:0007669"/>
    <property type="project" value="UniProtKB-ARBA"/>
</dbReference>
<feature type="transmembrane region" description="Helical" evidence="8">
    <location>
        <begin position="134"/>
        <end position="155"/>
    </location>
</feature>
<accession>A0A4R9C392</accession>
<evidence type="ECO:0000256" key="3">
    <source>
        <dbReference type="ARBA" id="ARBA00022475"/>
    </source>
</evidence>
<dbReference type="RefSeq" id="WP_134711076.1">
    <property type="nucleotide sequence ID" value="NZ_CP119081.1"/>
</dbReference>
<dbReference type="Proteomes" id="UP000297454">
    <property type="component" value="Unassembled WGS sequence"/>
</dbReference>
<keyword evidence="6" id="KW-0406">Ion transport</keyword>
<feature type="transmembrane region" description="Helical" evidence="8">
    <location>
        <begin position="195"/>
        <end position="215"/>
    </location>
</feature>
<dbReference type="PANTHER" id="PTHR32024">
    <property type="entry name" value="TRK SYSTEM POTASSIUM UPTAKE PROTEIN TRKG-RELATED"/>
    <property type="match status" value="1"/>
</dbReference>
<proteinExistence type="predicted"/>
<keyword evidence="10" id="KW-1185">Reference proteome</keyword>
<dbReference type="AlphaFoldDB" id="A0A4R9C392"/>
<evidence type="ECO:0000256" key="2">
    <source>
        <dbReference type="ARBA" id="ARBA00022448"/>
    </source>
</evidence>
<keyword evidence="7 8" id="KW-0472">Membrane</keyword>
<dbReference type="PANTHER" id="PTHR32024:SF1">
    <property type="entry name" value="KTR SYSTEM POTASSIUM UPTAKE PROTEIN B"/>
    <property type="match status" value="1"/>
</dbReference>
<evidence type="ECO:0000256" key="7">
    <source>
        <dbReference type="ARBA" id="ARBA00023136"/>
    </source>
</evidence>
<keyword evidence="5 8" id="KW-1133">Transmembrane helix</keyword>
<name>A0A4R9C392_9FIRM</name>
<keyword evidence="4 8" id="KW-0812">Transmembrane</keyword>
<comment type="subcellular location">
    <subcellularLocation>
        <location evidence="1">Cell membrane</location>
        <topology evidence="1">Multi-pass membrane protein</topology>
    </subcellularLocation>
</comment>
<evidence type="ECO:0000256" key="8">
    <source>
        <dbReference type="SAM" id="Phobius"/>
    </source>
</evidence>
<dbReference type="GO" id="GO:0008324">
    <property type="term" value="F:monoatomic cation transmembrane transporter activity"/>
    <property type="evidence" value="ECO:0007669"/>
    <property type="project" value="InterPro"/>
</dbReference>
<dbReference type="EMBL" id="SCFR01000016">
    <property type="protein sequence ID" value="TFF65802.1"/>
    <property type="molecule type" value="Genomic_DNA"/>
</dbReference>
<feature type="transmembrane region" description="Helical" evidence="8">
    <location>
        <begin position="80"/>
        <end position="104"/>
    </location>
</feature>
<keyword evidence="2" id="KW-0813">Transport</keyword>
<dbReference type="GeneID" id="97031154"/>
<feature type="transmembrane region" description="Helical" evidence="8">
    <location>
        <begin position="412"/>
        <end position="433"/>
    </location>
</feature>
<dbReference type="InterPro" id="IPR003445">
    <property type="entry name" value="Cat_transpt"/>
</dbReference>
<evidence type="ECO:0000256" key="6">
    <source>
        <dbReference type="ARBA" id="ARBA00023065"/>
    </source>
</evidence>
<evidence type="ECO:0000313" key="9">
    <source>
        <dbReference type="EMBL" id="TFF65802.1"/>
    </source>
</evidence>
<keyword evidence="3" id="KW-1003">Cell membrane</keyword>
<sequence length="451" mass="49803">MKVKNFLSNIFKAKNATRFILNMYILIIIIGAFILMLPISSNSGNFTSLMDALFTTVSAICVTGLTTVTTATHWSVIGKFVIIILIQLGGLGIMTAASIISLIFNKKMSISDRLHLSEEKNTVSIQGIIRLIKFIIYSTFIIELVGAIFFMFTFIPEYGVLNGIAYSIFHSISAFCNAGFDIIGSESLTKYALNVNVSLVISALIIIGGIGHKVITEILEKKFSFKNYSLHTKLVIIMTASLLIFPTIFFMIVEWNNPETLGQYGFFGKLLVSFFESTTLRTAGFFTTNQKMYSNASALIMILMMFIGGSPAGTAGGFKTTSFASMFLITKSNVKQEKNIVIFRRTISSQITKKIIALFTISIAWIFTITILMSLTDSAKDFVDIIYEILSAYGTVGLTRGITPDLSELGKIFIMATMIFGKIGPISMIYAFIGKSKPKTFKEQEENILIG</sequence>
<evidence type="ECO:0000313" key="10">
    <source>
        <dbReference type="Proteomes" id="UP000297454"/>
    </source>
</evidence>
<organism evidence="9 10">
    <name type="scientific">Helcococcus ovis</name>
    <dbReference type="NCBI Taxonomy" id="72026"/>
    <lineage>
        <taxon>Bacteria</taxon>
        <taxon>Bacillati</taxon>
        <taxon>Bacillota</taxon>
        <taxon>Tissierellia</taxon>
        <taxon>Tissierellales</taxon>
        <taxon>Peptoniphilaceae</taxon>
        <taxon>Helcococcus</taxon>
    </lineage>
</organism>
<dbReference type="Pfam" id="PF02386">
    <property type="entry name" value="TrkH"/>
    <property type="match status" value="1"/>
</dbReference>
<feature type="transmembrane region" description="Helical" evidence="8">
    <location>
        <begin position="355"/>
        <end position="375"/>
    </location>
</feature>
<feature type="transmembrane region" description="Helical" evidence="8">
    <location>
        <begin position="292"/>
        <end position="310"/>
    </location>
</feature>
<feature type="transmembrane region" description="Helical" evidence="8">
    <location>
        <begin position="235"/>
        <end position="255"/>
    </location>
</feature>
<dbReference type="GO" id="GO:0005886">
    <property type="term" value="C:plasma membrane"/>
    <property type="evidence" value="ECO:0007669"/>
    <property type="project" value="UniProtKB-SubCell"/>
</dbReference>
<reference evidence="9 10" key="1">
    <citation type="submission" date="2019-01" db="EMBL/GenBank/DDBJ databases">
        <title>Draft Genome Sequences of Helcococcus ovis Strains Isolated from the Uterus and Vagina of Dairy Cows with Metritis.</title>
        <authorList>
            <person name="Cunha F."/>
            <person name="Jeon S.J."/>
            <person name="Kutzer P."/>
            <person name="Galvao K.N."/>
        </authorList>
    </citation>
    <scope>NUCLEOTIDE SEQUENCE [LARGE SCALE GENOMIC DNA]</scope>
    <source>
        <strain evidence="9 10">KG-37</strain>
    </source>
</reference>
<feature type="transmembrane region" description="Helical" evidence="8">
    <location>
        <begin position="52"/>
        <end position="74"/>
    </location>
</feature>
<evidence type="ECO:0000256" key="5">
    <source>
        <dbReference type="ARBA" id="ARBA00022989"/>
    </source>
</evidence>
<feature type="transmembrane region" description="Helical" evidence="8">
    <location>
        <begin position="20"/>
        <end position="40"/>
    </location>
</feature>
<evidence type="ECO:0000256" key="4">
    <source>
        <dbReference type="ARBA" id="ARBA00022692"/>
    </source>
</evidence>
<evidence type="ECO:0000256" key="1">
    <source>
        <dbReference type="ARBA" id="ARBA00004651"/>
    </source>
</evidence>
<protein>
    <submittedName>
        <fullName evidence="9">Trk family potassium uptake protein</fullName>
    </submittedName>
</protein>
<comment type="caution">
    <text evidence="9">The sequence shown here is derived from an EMBL/GenBank/DDBJ whole genome shotgun (WGS) entry which is preliminary data.</text>
</comment>